<proteinExistence type="predicted"/>
<keyword evidence="2" id="KW-1185">Reference proteome</keyword>
<comment type="caution">
    <text evidence="1">The sequence shown here is derived from an EMBL/GenBank/DDBJ whole genome shotgun (WGS) entry which is preliminary data.</text>
</comment>
<dbReference type="Proteomes" id="UP000604737">
    <property type="component" value="Unassembled WGS sequence"/>
</dbReference>
<gene>
    <name evidence="1" type="ORF">GCM10007350_25340</name>
</gene>
<dbReference type="EMBL" id="BMYO01000006">
    <property type="protein sequence ID" value="GHD65115.1"/>
    <property type="molecule type" value="Genomic_DNA"/>
</dbReference>
<name>A0ABQ3H145_9NEIS</name>
<dbReference type="InterPro" id="IPR009050">
    <property type="entry name" value="Globin-like_sf"/>
</dbReference>
<sequence length="120" mass="13917">MQALASAIGHGRLQAVIDDFVDTLKRHPWFAAINDRIPEFETLRRKLLAFWYAVLDGESYRLPPALPYFPAIDDHPVSECQWRTVNALFAESIDRHLPPHLAKPWRMRLDLFGQSLPLNR</sequence>
<dbReference type="SUPFAM" id="SSF46458">
    <property type="entry name" value="Globin-like"/>
    <property type="match status" value="1"/>
</dbReference>
<accession>A0ABQ3H145</accession>
<protein>
    <recommendedName>
        <fullName evidence="3">Globin</fullName>
    </recommendedName>
</protein>
<dbReference type="RefSeq" id="WP_189461250.1">
    <property type="nucleotide sequence ID" value="NZ_BMYO01000006.1"/>
</dbReference>
<evidence type="ECO:0000313" key="2">
    <source>
        <dbReference type="Proteomes" id="UP000604737"/>
    </source>
</evidence>
<evidence type="ECO:0000313" key="1">
    <source>
        <dbReference type="EMBL" id="GHD65115.1"/>
    </source>
</evidence>
<evidence type="ECO:0008006" key="3">
    <source>
        <dbReference type="Google" id="ProtNLM"/>
    </source>
</evidence>
<organism evidence="1 2">
    <name type="scientific">Jeongeupia chitinilytica</name>
    <dbReference type="NCBI Taxonomy" id="1041641"/>
    <lineage>
        <taxon>Bacteria</taxon>
        <taxon>Pseudomonadati</taxon>
        <taxon>Pseudomonadota</taxon>
        <taxon>Betaproteobacteria</taxon>
        <taxon>Neisseriales</taxon>
        <taxon>Chitinibacteraceae</taxon>
        <taxon>Jeongeupia</taxon>
    </lineage>
</organism>
<dbReference type="Gene3D" id="1.10.490.10">
    <property type="entry name" value="Globins"/>
    <property type="match status" value="1"/>
</dbReference>
<dbReference type="InterPro" id="IPR012292">
    <property type="entry name" value="Globin/Proto"/>
</dbReference>
<reference evidence="2" key="1">
    <citation type="journal article" date="2019" name="Int. J. Syst. Evol. Microbiol.">
        <title>The Global Catalogue of Microorganisms (GCM) 10K type strain sequencing project: providing services to taxonomists for standard genome sequencing and annotation.</title>
        <authorList>
            <consortium name="The Broad Institute Genomics Platform"/>
            <consortium name="The Broad Institute Genome Sequencing Center for Infectious Disease"/>
            <person name="Wu L."/>
            <person name="Ma J."/>
        </authorList>
    </citation>
    <scope>NUCLEOTIDE SEQUENCE [LARGE SCALE GENOMIC DNA]</scope>
    <source>
        <strain evidence="2">KCTC 23701</strain>
    </source>
</reference>